<name>A0A0E9QC89_ANGAN</name>
<dbReference type="AlphaFoldDB" id="A0A0E9QC89"/>
<evidence type="ECO:0000313" key="1">
    <source>
        <dbReference type="EMBL" id="JAH13930.1"/>
    </source>
</evidence>
<reference evidence="1" key="2">
    <citation type="journal article" date="2015" name="Fish Shellfish Immunol.">
        <title>Early steps in the European eel (Anguilla anguilla)-Vibrio vulnificus interaction in the gills: Role of the RtxA13 toxin.</title>
        <authorList>
            <person name="Callol A."/>
            <person name="Pajuelo D."/>
            <person name="Ebbesson L."/>
            <person name="Teles M."/>
            <person name="MacKenzie S."/>
            <person name="Amaro C."/>
        </authorList>
    </citation>
    <scope>NUCLEOTIDE SEQUENCE</scope>
</reference>
<accession>A0A0E9QC89</accession>
<dbReference type="EMBL" id="GBXM01094647">
    <property type="protein sequence ID" value="JAH13930.1"/>
    <property type="molecule type" value="Transcribed_RNA"/>
</dbReference>
<protein>
    <submittedName>
        <fullName evidence="1">Uncharacterized protein</fullName>
    </submittedName>
</protein>
<proteinExistence type="predicted"/>
<reference evidence="1" key="1">
    <citation type="submission" date="2014-11" db="EMBL/GenBank/DDBJ databases">
        <authorList>
            <person name="Amaro Gonzalez C."/>
        </authorList>
    </citation>
    <scope>NUCLEOTIDE SEQUENCE</scope>
</reference>
<sequence>MFALLTFIVPLHTIFLYGRKNIFSTLHVNHSHSHWART</sequence>
<organism evidence="1">
    <name type="scientific">Anguilla anguilla</name>
    <name type="common">European freshwater eel</name>
    <name type="synonym">Muraena anguilla</name>
    <dbReference type="NCBI Taxonomy" id="7936"/>
    <lineage>
        <taxon>Eukaryota</taxon>
        <taxon>Metazoa</taxon>
        <taxon>Chordata</taxon>
        <taxon>Craniata</taxon>
        <taxon>Vertebrata</taxon>
        <taxon>Euteleostomi</taxon>
        <taxon>Actinopterygii</taxon>
        <taxon>Neopterygii</taxon>
        <taxon>Teleostei</taxon>
        <taxon>Anguilliformes</taxon>
        <taxon>Anguillidae</taxon>
        <taxon>Anguilla</taxon>
    </lineage>
</organism>